<dbReference type="Proteomes" id="UP000028582">
    <property type="component" value="Unassembled WGS sequence"/>
</dbReference>
<comment type="caution">
    <text evidence="1">The sequence shown here is derived from an EMBL/GenBank/DDBJ whole genome shotgun (WGS) entry which is preliminary data.</text>
</comment>
<proteinExistence type="predicted"/>
<reference evidence="1 2" key="1">
    <citation type="submission" date="2013-11" db="EMBL/GenBank/DDBJ databases">
        <title>The Genome Sequence of Phytophthora parasitica P1976.</title>
        <authorList>
            <consortium name="The Broad Institute Genomics Platform"/>
            <person name="Russ C."/>
            <person name="Tyler B."/>
            <person name="Panabieres F."/>
            <person name="Shan W."/>
            <person name="Tripathy S."/>
            <person name="Grunwald N."/>
            <person name="Machado M."/>
            <person name="Johnson C.S."/>
            <person name="Walker B."/>
            <person name="Young S."/>
            <person name="Zeng Q."/>
            <person name="Gargeya S."/>
            <person name="Fitzgerald M."/>
            <person name="Haas B."/>
            <person name="Abouelleil A."/>
            <person name="Allen A.W."/>
            <person name="Alvarado L."/>
            <person name="Arachchi H.M."/>
            <person name="Berlin A.M."/>
            <person name="Chapman S.B."/>
            <person name="Gainer-Dewar J."/>
            <person name="Goldberg J."/>
            <person name="Griggs A."/>
            <person name="Gujja S."/>
            <person name="Hansen M."/>
            <person name="Howarth C."/>
            <person name="Imamovic A."/>
            <person name="Ireland A."/>
            <person name="Larimer J."/>
            <person name="McCowan C."/>
            <person name="Murphy C."/>
            <person name="Pearson M."/>
            <person name="Poon T.W."/>
            <person name="Priest M."/>
            <person name="Roberts A."/>
            <person name="Saif S."/>
            <person name="Shea T."/>
            <person name="Sisk P."/>
            <person name="Sykes S."/>
            <person name="Wortman J."/>
            <person name="Nusbaum C."/>
            <person name="Birren B."/>
        </authorList>
    </citation>
    <scope>NUCLEOTIDE SEQUENCE [LARGE SCALE GENOMIC DNA]</scope>
    <source>
        <strain evidence="1 2">P1976</strain>
    </source>
</reference>
<evidence type="ECO:0000313" key="2">
    <source>
        <dbReference type="Proteomes" id="UP000028582"/>
    </source>
</evidence>
<gene>
    <name evidence="1" type="ORF">F444_11690</name>
</gene>
<evidence type="ECO:0000313" key="1">
    <source>
        <dbReference type="EMBL" id="ETO72088.1"/>
    </source>
</evidence>
<sequence>MRDLNALTPQRPELTDATNAFIRHQLAEVPAIVPYRIYSVIVSKVDNEELPGPAPYRRKVDNYVRFWRRTNPTDEMARVIDMCDQLLYDEVASVGCGSDVAPFRVGITCYKLFQDYVNVQRAVDQTTILHIDSTFKIVNQCYPAMVKSYSDKGGHFFRSHTSASPEDAKKTFREFVMSDTDKAQWNASLAELPTPKVLMCWFRVCQNVFKQARAKGVDPDQTWEFFVDLYDLLYSDERDYETNKQAILANGMRCHATQQRSLWLVILRRCESTALSSEISKCSIHLRVVR</sequence>
<dbReference type="AlphaFoldDB" id="A0A080ZZM7"/>
<accession>A0A080ZZM7</accession>
<organism evidence="1 2">
    <name type="scientific">Phytophthora nicotianae P1976</name>
    <dbReference type="NCBI Taxonomy" id="1317066"/>
    <lineage>
        <taxon>Eukaryota</taxon>
        <taxon>Sar</taxon>
        <taxon>Stramenopiles</taxon>
        <taxon>Oomycota</taxon>
        <taxon>Peronosporomycetes</taxon>
        <taxon>Peronosporales</taxon>
        <taxon>Peronosporaceae</taxon>
        <taxon>Phytophthora</taxon>
    </lineage>
</organism>
<name>A0A080ZZM7_PHYNI</name>
<evidence type="ECO:0008006" key="3">
    <source>
        <dbReference type="Google" id="ProtNLM"/>
    </source>
</evidence>
<protein>
    <recommendedName>
        <fullName evidence="3">MULE transposase domain-containing protein</fullName>
    </recommendedName>
</protein>
<dbReference type="EMBL" id="ANJA01002103">
    <property type="protein sequence ID" value="ETO72088.1"/>
    <property type="molecule type" value="Genomic_DNA"/>
</dbReference>